<name>A0A135S6D1_9PEZI</name>
<accession>A0A135S6D1</accession>
<evidence type="ECO:0000256" key="1">
    <source>
        <dbReference type="SAM" id="MobiDB-lite"/>
    </source>
</evidence>
<feature type="compositionally biased region" description="Basic and acidic residues" evidence="1">
    <location>
        <begin position="45"/>
        <end position="56"/>
    </location>
</feature>
<dbReference type="AlphaFoldDB" id="A0A135S6D1"/>
<sequence>MSTSYQDSMRTPDQDGLQESTSGCAEPESRNRIVEKQEPTWSGKSVEDEIKDDGNDGKMPWAFAWRVAGAV</sequence>
<dbReference type="EMBL" id="JEMN01001618">
    <property type="protein sequence ID" value="KXH31488.1"/>
    <property type="molecule type" value="Genomic_DNA"/>
</dbReference>
<protein>
    <submittedName>
        <fullName evidence="2">Uncharacterized protein</fullName>
    </submittedName>
</protein>
<evidence type="ECO:0000313" key="3">
    <source>
        <dbReference type="Proteomes" id="UP000070054"/>
    </source>
</evidence>
<proteinExistence type="predicted"/>
<gene>
    <name evidence="2" type="ORF">CNYM01_14045</name>
</gene>
<organism evidence="2 3">
    <name type="scientific">Colletotrichum nymphaeae SA-01</name>
    <dbReference type="NCBI Taxonomy" id="1460502"/>
    <lineage>
        <taxon>Eukaryota</taxon>
        <taxon>Fungi</taxon>
        <taxon>Dikarya</taxon>
        <taxon>Ascomycota</taxon>
        <taxon>Pezizomycotina</taxon>
        <taxon>Sordariomycetes</taxon>
        <taxon>Hypocreomycetidae</taxon>
        <taxon>Glomerellales</taxon>
        <taxon>Glomerellaceae</taxon>
        <taxon>Colletotrichum</taxon>
        <taxon>Colletotrichum acutatum species complex</taxon>
    </lineage>
</organism>
<comment type="caution">
    <text evidence="2">The sequence shown here is derived from an EMBL/GenBank/DDBJ whole genome shotgun (WGS) entry which is preliminary data.</text>
</comment>
<feature type="compositionally biased region" description="Polar residues" evidence="1">
    <location>
        <begin position="1"/>
        <end position="23"/>
    </location>
</feature>
<evidence type="ECO:0000313" key="2">
    <source>
        <dbReference type="EMBL" id="KXH31488.1"/>
    </source>
</evidence>
<feature type="region of interest" description="Disordered" evidence="1">
    <location>
        <begin position="1"/>
        <end position="58"/>
    </location>
</feature>
<dbReference type="Proteomes" id="UP000070054">
    <property type="component" value="Unassembled WGS sequence"/>
</dbReference>
<keyword evidence="3" id="KW-1185">Reference proteome</keyword>
<feature type="compositionally biased region" description="Basic and acidic residues" evidence="1">
    <location>
        <begin position="27"/>
        <end position="38"/>
    </location>
</feature>
<reference evidence="2 3" key="1">
    <citation type="submission" date="2014-02" db="EMBL/GenBank/DDBJ databases">
        <title>The genome sequence of Colletotrichum nymphaeae SA-01.</title>
        <authorList>
            <person name="Baroncelli R."/>
            <person name="Thon M.R."/>
        </authorList>
    </citation>
    <scope>NUCLEOTIDE SEQUENCE [LARGE SCALE GENOMIC DNA]</scope>
    <source>
        <strain evidence="2 3">SA-01</strain>
    </source>
</reference>